<comment type="cofactor">
    <cofactor evidence="14">
        <name>Zn(2+)</name>
        <dbReference type="ChEBI" id="CHEBI:29105"/>
    </cofactor>
    <text evidence="14">Binds 1 zinc ion per subunit.</text>
</comment>
<dbReference type="GO" id="GO:0008270">
    <property type="term" value="F:zinc ion binding"/>
    <property type="evidence" value="ECO:0007669"/>
    <property type="project" value="InterPro"/>
</dbReference>
<evidence type="ECO:0000256" key="16">
    <source>
        <dbReference type="SAM" id="MobiDB-lite"/>
    </source>
</evidence>
<dbReference type="GO" id="GO:0005886">
    <property type="term" value="C:plasma membrane"/>
    <property type="evidence" value="ECO:0007669"/>
    <property type="project" value="UniProtKB-SubCell"/>
</dbReference>
<evidence type="ECO:0000259" key="20">
    <source>
        <dbReference type="Pfam" id="PF17900"/>
    </source>
</evidence>
<evidence type="ECO:0000256" key="1">
    <source>
        <dbReference type="ARBA" id="ARBA00004609"/>
    </source>
</evidence>
<dbReference type="PRINTS" id="PR00756">
    <property type="entry name" value="ALADIPTASE"/>
</dbReference>
<dbReference type="Gene3D" id="1.25.50.20">
    <property type="match status" value="1"/>
</dbReference>
<dbReference type="InterPro" id="IPR014782">
    <property type="entry name" value="Peptidase_M1_dom"/>
</dbReference>
<organism evidence="21 22">
    <name type="scientific">Daphnia magna</name>
    <dbReference type="NCBI Taxonomy" id="35525"/>
    <lineage>
        <taxon>Eukaryota</taxon>
        <taxon>Metazoa</taxon>
        <taxon>Ecdysozoa</taxon>
        <taxon>Arthropoda</taxon>
        <taxon>Crustacea</taxon>
        <taxon>Branchiopoda</taxon>
        <taxon>Diplostraca</taxon>
        <taxon>Cladocera</taxon>
        <taxon>Anomopoda</taxon>
        <taxon>Daphniidae</taxon>
        <taxon>Daphnia</taxon>
    </lineage>
</organism>
<evidence type="ECO:0000256" key="17">
    <source>
        <dbReference type="SAM" id="Phobius"/>
    </source>
</evidence>
<dbReference type="FunFam" id="2.60.40.1730:FF:000022">
    <property type="entry name" value="Aminopeptidase"/>
    <property type="match status" value="1"/>
</dbReference>
<keyword evidence="17" id="KW-1133">Transmembrane helix</keyword>
<evidence type="ECO:0000256" key="9">
    <source>
        <dbReference type="ARBA" id="ARBA00023049"/>
    </source>
</evidence>
<dbReference type="SUPFAM" id="SSF55486">
    <property type="entry name" value="Metalloproteases ('zincins'), catalytic domain"/>
    <property type="match status" value="2"/>
</dbReference>
<feature type="domain" description="Aminopeptidase N-like N-terminal" evidence="20">
    <location>
        <begin position="77"/>
        <end position="250"/>
    </location>
</feature>
<dbReference type="InterPro" id="IPR034016">
    <property type="entry name" value="M1_APN-typ"/>
</dbReference>
<dbReference type="Proteomes" id="UP000076858">
    <property type="component" value="Unassembled WGS sequence"/>
</dbReference>
<dbReference type="FunFam" id="2.60.40.1910:FF:000009">
    <property type="entry name" value="Aminopeptidase"/>
    <property type="match status" value="1"/>
</dbReference>
<dbReference type="InterPro" id="IPR050344">
    <property type="entry name" value="Peptidase_M1_aminopeptidases"/>
</dbReference>
<dbReference type="SUPFAM" id="SSF63737">
    <property type="entry name" value="Leukotriene A4 hydrolase N-terminal domain"/>
    <property type="match status" value="2"/>
</dbReference>
<feature type="site" description="Transition state stabilizer" evidence="15">
    <location>
        <position position="900"/>
    </location>
</feature>
<keyword evidence="6 14" id="KW-0479">Metal-binding</keyword>
<evidence type="ECO:0000256" key="2">
    <source>
        <dbReference type="ARBA" id="ARBA00010136"/>
    </source>
</evidence>
<keyword evidence="3" id="KW-0031">Aminopeptidase</keyword>
<dbReference type="FunFam" id="1.10.390.10:FF:000001">
    <property type="entry name" value="Aminopeptidase"/>
    <property type="match status" value="1"/>
</dbReference>
<accession>A0A162DLL4</accession>
<evidence type="ECO:0000256" key="6">
    <source>
        <dbReference type="ARBA" id="ARBA00022723"/>
    </source>
</evidence>
<dbReference type="GO" id="GO:0005615">
    <property type="term" value="C:extracellular space"/>
    <property type="evidence" value="ECO:0007669"/>
    <property type="project" value="TreeGrafter"/>
</dbReference>
<proteinExistence type="inferred from homology"/>
<dbReference type="Gene3D" id="2.60.40.1730">
    <property type="entry name" value="tricorn interacting facor f3 domain"/>
    <property type="match status" value="3"/>
</dbReference>
<dbReference type="OrthoDB" id="510539at2759"/>
<feature type="transmembrane region" description="Helical" evidence="17">
    <location>
        <begin position="14"/>
        <end position="35"/>
    </location>
</feature>
<feature type="binding site" evidence="14">
    <location>
        <position position="818"/>
    </location>
    <ligand>
        <name>Zn(2+)</name>
        <dbReference type="ChEBI" id="CHEBI:29105"/>
        <note>catalytic</note>
    </ligand>
</feature>
<dbReference type="PROSITE" id="PS51257">
    <property type="entry name" value="PROKAR_LIPOPROTEIN"/>
    <property type="match status" value="1"/>
</dbReference>
<feature type="binding site" evidence="14">
    <location>
        <position position="837"/>
    </location>
    <ligand>
        <name>Zn(2+)</name>
        <dbReference type="ChEBI" id="CHEBI:29105"/>
        <note>catalytic</note>
    </ligand>
</feature>
<feature type="region of interest" description="Disordered" evidence="16">
    <location>
        <begin position="481"/>
        <end position="501"/>
    </location>
</feature>
<keyword evidence="8 14" id="KW-0862">Zinc</keyword>
<sequence>MSAVLRLTVTKCRASGIVVILIACLMAVGLSVYFLAGRPYPTANSCSVSPKRPSLPSFGAAPKIAQSVIRLPRTVLPHHYDVRLLPILEKGNFTVLGRVAIDLQCVEETDRIVLHSSDIKVDLKSVQVIEQGEMAKNMLSVESIDYETVTEFLIIRNLTDTSAGFFRSVYVEDGVERYMAVSQMEPTDARRVFPCFDEPNMKAIFTVSIGRHRDMTALSNMPLIDTTAIDGMQDFYWDHFAPTLLMSTYLVAFVVANFTKIEADVGNANWKFNIHVRTSAVSQAQYAKVIGPKAQAFYEDYFQMPFPLPKQDMIAIPSAFVGAMENWGLLTYGESVLLYDADVSSLDDRQTVVELVTHELAHQWFGNLVTMDWWSDLWLKEGFTSYIECLAAEHVDPSLERLEQFVTSALHTVMRLDALESSHPISARNKEKERKTTMKTTDGGYVVSKCRAFLLFIAFVGSLIAVGLLVYFLADRPAASSVTNGASTASPSTSGSSKAEVISSNKNVRLPRAVLPIRYDVRLFPVLEKGNFSILGHVSIDVHCKMETDRIVLHSADIVVDPKSVEVMEHGKTMKTLMVASDGIHYDTEMEFLVIRLCPKHKDKLAKGTNYTLSMSFVGHLTDQLRGLYRSTYKEDGIQKYMAVSQMEPTDARRAFPCFDEPNMKAIFSVTLGRHRHMTALSNMPEGTEEFYWDHFAPSVPMSTYLVAFIVANFTQVAADVGNANWKFNIYARPSARNQAQYASEIGPKIQAFFEDYFQIPFPLPKQDMIAIPDFAAGAMENWGLITYRETALLYDEKKSSVSNKERVCEVIAHELAHQWFGNLVTMDWWTDLWLNEGFASYAEYLGSEHVEPGLKWLQQFVTRDLQDVMSLDALESSHPISVVVHHPNEINEIFDRISYGKGATIIRMLAAFLGEKTFRQGLSNYLKSRQYGNAVQDDLWDALTKQAKVNKVAIPTGVKQIMDTWTLKMGFPVVTVTREYDNNTVLISQERFLMQRSNASSQDKTVYLWWVPLTYTADFQTIGSTWLSDGQTSKKHELSIPIDKSQWLIFNVDQMGYYRINYDAQNWQLIGQQLMTNHSAISVINRAQIMDDAFNLAEAGQLDYMTTLNLTRYLEHESDYVPWDSALSGMGSISSMMSRTSGYGLLKKHFRTIITPLYNKLGFDQKMGEDILMTKLRANAVSWACSMGNKDCISRVVSSYAQWMADPENVDIISPNVKGPVTCAAIREGDEAEWEFALNRYMSSNVASEQAVLLASMSCSEKPWILAKMLEMSLNSTSGIRKQDAARVISQVAYNSLGRYMAFNFIRDKWDELRKVFPTTFSSMSGIIKAVAASFNTDLELKELMQFRDERSASLGGAERAMQQSIDRAKNNLNWMRQNYHKVVDWLQRVY</sequence>
<evidence type="ECO:0000256" key="3">
    <source>
        <dbReference type="ARBA" id="ARBA00022438"/>
    </source>
</evidence>
<dbReference type="InterPro" id="IPR001930">
    <property type="entry name" value="Peptidase_M1"/>
</dbReference>
<dbReference type="PANTHER" id="PTHR11533">
    <property type="entry name" value="PROTEASE M1 ZINC METALLOPROTEASE"/>
    <property type="match status" value="1"/>
</dbReference>
<feature type="domain" description="ERAP1-like C-terminal" evidence="19">
    <location>
        <begin position="1048"/>
        <end position="1371"/>
    </location>
</feature>
<dbReference type="InterPro" id="IPR045357">
    <property type="entry name" value="Aminopeptidase_N-like_N"/>
</dbReference>
<dbReference type="Pfam" id="PF01433">
    <property type="entry name" value="Peptidase_M1"/>
    <property type="match status" value="2"/>
</dbReference>
<feature type="compositionally biased region" description="Low complexity" evidence="16">
    <location>
        <begin position="485"/>
        <end position="497"/>
    </location>
</feature>
<dbReference type="GO" id="GO:0006508">
    <property type="term" value="P:proteolysis"/>
    <property type="evidence" value="ECO:0007669"/>
    <property type="project" value="UniProtKB-KW"/>
</dbReference>
<dbReference type="STRING" id="35525.A0A162DLL4"/>
<reference evidence="21 22" key="1">
    <citation type="submission" date="2016-03" db="EMBL/GenBank/DDBJ databases">
        <title>EvidentialGene: Evidence-directed Construction of Genes on Genomes.</title>
        <authorList>
            <person name="Gilbert D.G."/>
            <person name="Choi J.-H."/>
            <person name="Mockaitis K."/>
            <person name="Colbourne J."/>
            <person name="Pfrender M."/>
        </authorList>
    </citation>
    <scope>NUCLEOTIDE SEQUENCE [LARGE SCALE GENOMIC DNA]</scope>
    <source>
        <strain evidence="21 22">Xinb3</strain>
        <tissue evidence="21">Complete organism</tissue>
    </source>
</reference>
<feature type="binding site" evidence="14">
    <location>
        <position position="814"/>
    </location>
    <ligand>
        <name>Zn(2+)</name>
        <dbReference type="ChEBI" id="CHEBI:29105"/>
        <note>catalytic</note>
    </ligand>
</feature>
<keyword evidence="10 17" id="KW-0472">Membrane</keyword>
<evidence type="ECO:0000256" key="5">
    <source>
        <dbReference type="ARBA" id="ARBA00022670"/>
    </source>
</evidence>
<evidence type="ECO:0000256" key="4">
    <source>
        <dbReference type="ARBA" id="ARBA00022475"/>
    </source>
</evidence>
<feature type="domain" description="Aminopeptidase N-like N-terminal" evidence="20">
    <location>
        <begin position="516"/>
        <end position="706"/>
    </location>
</feature>
<keyword evidence="11" id="KW-1015">Disulfide bond</keyword>
<dbReference type="GO" id="GO:0005737">
    <property type="term" value="C:cytoplasm"/>
    <property type="evidence" value="ECO:0007669"/>
    <property type="project" value="TreeGrafter"/>
</dbReference>
<feature type="domain" description="Peptidase M1 membrane alanine aminopeptidase" evidence="18">
    <location>
        <begin position="742"/>
        <end position="966"/>
    </location>
</feature>
<dbReference type="Pfam" id="PF17900">
    <property type="entry name" value="Peptidase_M1_N"/>
    <property type="match status" value="2"/>
</dbReference>
<dbReference type="InterPro" id="IPR024571">
    <property type="entry name" value="ERAP1-like_C_dom"/>
</dbReference>
<dbReference type="GO" id="GO:0043171">
    <property type="term" value="P:peptide catabolic process"/>
    <property type="evidence" value="ECO:0007669"/>
    <property type="project" value="TreeGrafter"/>
</dbReference>
<keyword evidence="9" id="KW-0482">Metalloprotease</keyword>
<evidence type="ECO:0000259" key="18">
    <source>
        <dbReference type="Pfam" id="PF01433"/>
    </source>
</evidence>
<evidence type="ECO:0000256" key="8">
    <source>
        <dbReference type="ARBA" id="ARBA00022833"/>
    </source>
</evidence>
<keyword evidence="4" id="KW-1003">Cell membrane</keyword>
<feature type="transmembrane region" description="Helical" evidence="17">
    <location>
        <begin position="453"/>
        <end position="474"/>
    </location>
</feature>
<evidence type="ECO:0000256" key="14">
    <source>
        <dbReference type="PIRSR" id="PIRSR634016-3"/>
    </source>
</evidence>
<keyword evidence="5" id="KW-0645">Protease</keyword>
<comment type="similarity">
    <text evidence="2">Belongs to the peptidase M1 family.</text>
</comment>
<dbReference type="GO" id="GO:0070006">
    <property type="term" value="F:metalloaminopeptidase activity"/>
    <property type="evidence" value="ECO:0007669"/>
    <property type="project" value="TreeGrafter"/>
</dbReference>
<evidence type="ECO:0000259" key="19">
    <source>
        <dbReference type="Pfam" id="PF11838"/>
    </source>
</evidence>
<keyword evidence="7" id="KW-0378">Hydrolase</keyword>
<name>A0A162DLL4_9CRUS</name>
<feature type="domain" description="Peptidase M1 membrane alanine aminopeptidase" evidence="18">
    <location>
        <begin position="293"/>
        <end position="432"/>
    </location>
</feature>
<comment type="subcellular location">
    <subcellularLocation>
        <location evidence="1">Cell membrane</location>
        <topology evidence="1">Lipid-anchor</topology>
        <topology evidence="1">GPI-anchor</topology>
    </subcellularLocation>
</comment>
<dbReference type="CDD" id="cd09601">
    <property type="entry name" value="M1_APN-Q_like"/>
    <property type="match status" value="2"/>
</dbReference>
<evidence type="ECO:0000256" key="10">
    <source>
        <dbReference type="ARBA" id="ARBA00023136"/>
    </source>
</evidence>
<dbReference type="GO" id="GO:0042277">
    <property type="term" value="F:peptide binding"/>
    <property type="evidence" value="ECO:0007669"/>
    <property type="project" value="TreeGrafter"/>
</dbReference>
<dbReference type="Pfam" id="PF11838">
    <property type="entry name" value="ERAP1_C"/>
    <property type="match status" value="1"/>
</dbReference>
<feature type="active site" description="Proton acceptor" evidence="13">
    <location>
        <position position="815"/>
    </location>
</feature>
<dbReference type="InterPro" id="IPR042097">
    <property type="entry name" value="Aminopeptidase_N-like_N_sf"/>
</dbReference>
<dbReference type="EMBL" id="LRGB01000512">
    <property type="protein sequence ID" value="KZS18394.1"/>
    <property type="molecule type" value="Genomic_DNA"/>
</dbReference>
<protein>
    <submittedName>
        <fullName evidence="21">Thyrotropin-releasing hormone-degrading ectoenzyme</fullName>
    </submittedName>
</protein>
<gene>
    <name evidence="21" type="ORF">APZ42_014870</name>
</gene>
<dbReference type="PANTHER" id="PTHR11533:SF294">
    <property type="entry name" value="THYROTROPIN-RELEASING HORMONE-DEGRADING ECTOENZYME"/>
    <property type="match status" value="1"/>
</dbReference>
<dbReference type="FunFam" id="1.25.50.20:FF:000001">
    <property type="entry name" value="Aminopeptidase"/>
    <property type="match status" value="1"/>
</dbReference>
<evidence type="ECO:0000256" key="7">
    <source>
        <dbReference type="ARBA" id="ARBA00022801"/>
    </source>
</evidence>
<evidence type="ECO:0000256" key="13">
    <source>
        <dbReference type="PIRSR" id="PIRSR634016-1"/>
    </source>
</evidence>
<keyword evidence="22" id="KW-1185">Reference proteome</keyword>
<dbReference type="Gene3D" id="1.10.390.10">
    <property type="entry name" value="Neutral Protease Domain 2"/>
    <property type="match status" value="2"/>
</dbReference>
<evidence type="ECO:0000313" key="21">
    <source>
        <dbReference type="EMBL" id="KZS18394.1"/>
    </source>
</evidence>
<keyword evidence="17" id="KW-0812">Transmembrane</keyword>
<dbReference type="Gene3D" id="2.60.40.1910">
    <property type="match status" value="1"/>
</dbReference>
<comment type="caution">
    <text evidence="21">The sequence shown here is derived from an EMBL/GenBank/DDBJ whole genome shotgun (WGS) entry which is preliminary data.</text>
</comment>
<dbReference type="InterPro" id="IPR027268">
    <property type="entry name" value="Peptidase_M4/M1_CTD_sf"/>
</dbReference>
<evidence type="ECO:0000256" key="11">
    <source>
        <dbReference type="ARBA" id="ARBA00023157"/>
    </source>
</evidence>
<evidence type="ECO:0000256" key="12">
    <source>
        <dbReference type="ARBA" id="ARBA00023180"/>
    </source>
</evidence>
<evidence type="ECO:0000256" key="15">
    <source>
        <dbReference type="PIRSR" id="PIRSR634016-4"/>
    </source>
</evidence>
<evidence type="ECO:0000313" key="22">
    <source>
        <dbReference type="Proteomes" id="UP000076858"/>
    </source>
</evidence>
<keyword evidence="12" id="KW-0325">Glycoprotein</keyword>